<dbReference type="Proteomes" id="UP000193067">
    <property type="component" value="Unassembled WGS sequence"/>
</dbReference>
<evidence type="ECO:0000313" key="1">
    <source>
        <dbReference type="EMBL" id="OSD00624.1"/>
    </source>
</evidence>
<name>A0A1Y2IJ20_TRAC3</name>
<keyword evidence="2" id="KW-1185">Reference proteome</keyword>
<dbReference type="AlphaFoldDB" id="A0A1Y2IJ20"/>
<dbReference type="EMBL" id="KZ084117">
    <property type="protein sequence ID" value="OSD00624.1"/>
    <property type="molecule type" value="Genomic_DNA"/>
</dbReference>
<evidence type="ECO:0000313" key="2">
    <source>
        <dbReference type="Proteomes" id="UP000193067"/>
    </source>
</evidence>
<protein>
    <submittedName>
        <fullName evidence="1">Uncharacterized protein</fullName>
    </submittedName>
</protein>
<reference evidence="1 2" key="1">
    <citation type="journal article" date="2015" name="Biotechnol. Biofuels">
        <title>Enhanced degradation of softwood versus hardwood by the white-rot fungus Pycnoporus coccineus.</title>
        <authorList>
            <person name="Couturier M."/>
            <person name="Navarro D."/>
            <person name="Chevret D."/>
            <person name="Henrissat B."/>
            <person name="Piumi F."/>
            <person name="Ruiz-Duenas F.J."/>
            <person name="Martinez A.T."/>
            <person name="Grigoriev I.V."/>
            <person name="Riley R."/>
            <person name="Lipzen A."/>
            <person name="Berrin J.G."/>
            <person name="Master E.R."/>
            <person name="Rosso M.N."/>
        </authorList>
    </citation>
    <scope>NUCLEOTIDE SEQUENCE [LARGE SCALE GENOMIC DNA]</scope>
    <source>
        <strain evidence="1 2">BRFM310</strain>
    </source>
</reference>
<organism evidence="1 2">
    <name type="scientific">Trametes coccinea (strain BRFM310)</name>
    <name type="common">Pycnoporus coccineus</name>
    <dbReference type="NCBI Taxonomy" id="1353009"/>
    <lineage>
        <taxon>Eukaryota</taxon>
        <taxon>Fungi</taxon>
        <taxon>Dikarya</taxon>
        <taxon>Basidiomycota</taxon>
        <taxon>Agaricomycotina</taxon>
        <taxon>Agaricomycetes</taxon>
        <taxon>Polyporales</taxon>
        <taxon>Polyporaceae</taxon>
        <taxon>Trametes</taxon>
    </lineage>
</organism>
<dbReference type="OrthoDB" id="10459400at2759"/>
<gene>
    <name evidence="1" type="ORF">PYCCODRAFT_1437225</name>
</gene>
<accession>A0A1Y2IJ20</accession>
<sequence length="122" mass="13431">MPRDAITLAGMRALRNALPSLDPVLFEASSTFLTEQVIYNDGLYRAELAKRGYTHVRFSNIYYTMNFFRVADGVAILPTALSIYVHRPSTADPTANRAAIAKALDSFMATEVTVLTRDVAAT</sequence>
<proteinExistence type="predicted"/>